<dbReference type="InterPro" id="IPR005604">
    <property type="entry name" value="Phage_T7_tail_fibre-like_N"/>
</dbReference>
<dbReference type="AlphaFoldDB" id="A0A1B0Z1Z6"/>
<organism evidence="3">
    <name type="scientific">uncultured Alphaproteobacteria bacterium</name>
    <dbReference type="NCBI Taxonomy" id="91750"/>
    <lineage>
        <taxon>Bacteria</taxon>
        <taxon>Pseudomonadati</taxon>
        <taxon>Pseudomonadota</taxon>
        <taxon>Alphaproteobacteria</taxon>
        <taxon>environmental samples</taxon>
    </lineage>
</organism>
<protein>
    <submittedName>
        <fullName evidence="3">Putative tail fiber protein</fullName>
    </submittedName>
</protein>
<dbReference type="EMBL" id="KT997882">
    <property type="protein sequence ID" value="ANO58414.1"/>
    <property type="molecule type" value="Genomic_DNA"/>
</dbReference>
<evidence type="ECO:0000259" key="2">
    <source>
        <dbReference type="Pfam" id="PF03906"/>
    </source>
</evidence>
<proteinExistence type="predicted"/>
<sequence>MTISTTTIKNSFSGNGSTTEFAYTFKISDEDHIQVIIRDSDGNESVQTKTTNYTVGGVGGASGGTVTMVSAPATGETLVLRRSTTQTQGLDLIENDPMPADNLETAFDKNLSIAQELQEQIDRSFKVSRTNTITSSEFTTNATDRANRAIGFDDNGDLTTIADFNPVGGDSALFQYSTTTTDSDPGGGYVRFNNATISSATIMYVDDLDYNATDVSAWVQSFDDVSGNATNRGRIRVHKASDLGVWHSLKVSAAVTDASGYTKITFVYIDGAGTLAADDKIFISFTPSGEDGAIPGYYYKFDTGTSDADPGAGEIAFNNGTYASVTAIYIDDADANGVTTSTDVLAWDDSTSTIRGFLHIVDINDSTTYARFKITGASTDASGYNKLAVAHLSSNNTFSAADELSVHFTMTGLKGDTGSTGSQGNVGNTGSTGSSGTNSQLSMTWESTTSDADPGAGKIAFNNATLASVSILYVDDADDASADITSYVQSWDDVTNATAKGIVTITKEGTASTYAVFKVSGSITDASGYSKVPVTHVVSSGSFSDNDGVGVHFSFSGSDSAVTLSGSTNNTIATVTGSNALAGEANLTFDGTNLLVASTGKLYLNDAGGEHISGSGSVLSIAGGSEIDLTATAIDINGTCDISGQLSLAGTNVSATAAELNYSDLATLGTSAASKVLSADANNLTKISGGIYIEEATLTFDATQDWDVRASPVAKVTLTANVTFDAPSNPTTGQFISIVCIQDGTGSRTIAWNAVFEFASDTAPTATTTANLGDMFNFRYNGTKWLEVGRNLALTLS</sequence>
<feature type="domain" description="Bacteriophage T7 tail fibre protein-like N-terminal" evidence="2">
    <location>
        <begin position="11"/>
        <end position="128"/>
    </location>
</feature>
<dbReference type="EMBL" id="KT997802">
    <property type="protein sequence ID" value="ANO58221.1"/>
    <property type="molecule type" value="Genomic_DNA"/>
</dbReference>
<evidence type="ECO:0000256" key="1">
    <source>
        <dbReference type="SAM" id="MobiDB-lite"/>
    </source>
</evidence>
<feature type="compositionally biased region" description="Low complexity" evidence="1">
    <location>
        <begin position="417"/>
        <end position="442"/>
    </location>
</feature>
<dbReference type="Pfam" id="PF03906">
    <property type="entry name" value="Phage_T7_tail"/>
    <property type="match status" value="1"/>
</dbReference>
<feature type="region of interest" description="Disordered" evidence="1">
    <location>
        <begin position="416"/>
        <end position="450"/>
    </location>
</feature>
<accession>A0A1B0Z1Z6</accession>
<reference evidence="3" key="1">
    <citation type="submission" date="2015-11" db="EMBL/GenBank/DDBJ databases">
        <title>Genomes of Abundant and Widespread Viruses from the Deep Ocean.</title>
        <authorList>
            <person name="Mizuno C.M."/>
            <person name="Ghai R."/>
            <person name="Saghai A."/>
            <person name="Lopez-Garcia P."/>
            <person name="Rodriguez-Valera F."/>
        </authorList>
    </citation>
    <scope>NUCLEOTIDE SEQUENCE</scope>
</reference>
<evidence type="ECO:0000313" key="3">
    <source>
        <dbReference type="EMBL" id="ANO58221.1"/>
    </source>
</evidence>
<name>A0A1B0Z1Z6_9PROT</name>